<proteinExistence type="inferred from homology"/>
<dbReference type="STRING" id="57664.SAMN05661003_12327"/>
<dbReference type="InterPro" id="IPR052379">
    <property type="entry name" value="Type_VII_TA_RNase"/>
</dbReference>
<keyword evidence="2" id="KW-0540">Nuclease</keyword>
<evidence type="ECO:0000256" key="4">
    <source>
        <dbReference type="ARBA" id="ARBA00024207"/>
    </source>
</evidence>
<name>A0A1G7EU58_9BACT</name>
<comment type="similarity">
    <text evidence="4">Belongs to the HepT RNase toxin family.</text>
</comment>
<dbReference type="GO" id="GO:0016787">
    <property type="term" value="F:hydrolase activity"/>
    <property type="evidence" value="ECO:0007669"/>
    <property type="project" value="UniProtKB-KW"/>
</dbReference>
<organism evidence="5 6">
    <name type="scientific">Desulfuromonas thiophila</name>
    <dbReference type="NCBI Taxonomy" id="57664"/>
    <lineage>
        <taxon>Bacteria</taxon>
        <taxon>Pseudomonadati</taxon>
        <taxon>Thermodesulfobacteriota</taxon>
        <taxon>Desulfuromonadia</taxon>
        <taxon>Desulfuromonadales</taxon>
        <taxon>Desulfuromonadaceae</taxon>
        <taxon>Desulfuromonas</taxon>
    </lineage>
</organism>
<dbReference type="InterPro" id="IPR008201">
    <property type="entry name" value="HepT-like"/>
</dbReference>
<sequence>MDRAVVLNKLESLRRCVKRIQDKTPAKYEELVDDYDLQDIITLNLERSIQQCVDIGLHIISYLEVPAPETMTGTFVALERAGCLNHEIAERMTKAVGFRNTAVHAYQQIDWQIVFAIITKHLGDFREFARQVLAFVDQSSGLATTAPQ</sequence>
<evidence type="ECO:0000256" key="2">
    <source>
        <dbReference type="ARBA" id="ARBA00022722"/>
    </source>
</evidence>
<accession>A0A1G7EU58</accession>
<dbReference type="GO" id="GO:0110001">
    <property type="term" value="C:toxin-antitoxin complex"/>
    <property type="evidence" value="ECO:0007669"/>
    <property type="project" value="InterPro"/>
</dbReference>
<dbReference type="EMBL" id="FNAQ01000023">
    <property type="protein sequence ID" value="SDE67233.1"/>
    <property type="molecule type" value="Genomic_DNA"/>
</dbReference>
<evidence type="ECO:0000313" key="6">
    <source>
        <dbReference type="Proteomes" id="UP000243205"/>
    </source>
</evidence>
<keyword evidence="6" id="KW-1185">Reference proteome</keyword>
<dbReference type="PANTHER" id="PTHR33397:SF3">
    <property type="entry name" value="MRNA NUCLEASE HEPT"/>
    <property type="match status" value="1"/>
</dbReference>
<dbReference type="OrthoDB" id="5368533at2"/>
<dbReference type="Proteomes" id="UP000243205">
    <property type="component" value="Unassembled WGS sequence"/>
</dbReference>
<reference evidence="6" key="1">
    <citation type="submission" date="2016-10" db="EMBL/GenBank/DDBJ databases">
        <authorList>
            <person name="Varghese N."/>
            <person name="Submissions S."/>
        </authorList>
    </citation>
    <scope>NUCLEOTIDE SEQUENCE [LARGE SCALE GENOMIC DNA]</scope>
    <source>
        <strain evidence="6">DSM 8987</strain>
    </source>
</reference>
<evidence type="ECO:0000256" key="1">
    <source>
        <dbReference type="ARBA" id="ARBA00022649"/>
    </source>
</evidence>
<evidence type="ECO:0000313" key="5">
    <source>
        <dbReference type="EMBL" id="SDE67233.1"/>
    </source>
</evidence>
<gene>
    <name evidence="5" type="ORF">SAMN05661003_12327</name>
</gene>
<dbReference type="Gene3D" id="1.20.120.580">
    <property type="entry name" value="bsu32300-like"/>
    <property type="match status" value="1"/>
</dbReference>
<evidence type="ECO:0000256" key="3">
    <source>
        <dbReference type="ARBA" id="ARBA00022801"/>
    </source>
</evidence>
<dbReference type="GO" id="GO:0004540">
    <property type="term" value="F:RNA nuclease activity"/>
    <property type="evidence" value="ECO:0007669"/>
    <property type="project" value="InterPro"/>
</dbReference>
<dbReference type="AlphaFoldDB" id="A0A1G7EU58"/>
<dbReference type="NCBIfam" id="NF047751">
    <property type="entry name" value="HepT_toxin"/>
    <property type="match status" value="1"/>
</dbReference>
<dbReference type="Pfam" id="PF01934">
    <property type="entry name" value="HepT-like"/>
    <property type="match status" value="1"/>
</dbReference>
<keyword evidence="1" id="KW-1277">Toxin-antitoxin system</keyword>
<dbReference type="InterPro" id="IPR037038">
    <property type="entry name" value="HepT-like_sf"/>
</dbReference>
<dbReference type="RefSeq" id="WP_092080580.1">
    <property type="nucleotide sequence ID" value="NZ_FNAQ01000023.1"/>
</dbReference>
<protein>
    <submittedName>
        <fullName evidence="5">Uncharacterized conserved protein YutE, UPF0331/DUF86 family</fullName>
    </submittedName>
</protein>
<dbReference type="PANTHER" id="PTHR33397">
    <property type="entry name" value="UPF0331 PROTEIN YUTE"/>
    <property type="match status" value="1"/>
</dbReference>
<keyword evidence="3" id="KW-0378">Hydrolase</keyword>